<dbReference type="PROSITE" id="PS00360">
    <property type="entry name" value="RIBOSOMAL_S9"/>
    <property type="match status" value="1"/>
</dbReference>
<dbReference type="NCBIfam" id="NF001099">
    <property type="entry name" value="PRK00132.1"/>
    <property type="match status" value="1"/>
</dbReference>
<comment type="similarity">
    <text evidence="1 5 6">Belongs to the universal ribosomal protein uS9 family.</text>
</comment>
<evidence type="ECO:0000313" key="9">
    <source>
        <dbReference type="Proteomes" id="UP000232453"/>
    </source>
</evidence>
<dbReference type="HAMAP" id="MF_00532_B">
    <property type="entry name" value="Ribosomal_uS9_B"/>
    <property type="match status" value="1"/>
</dbReference>
<dbReference type="PANTHER" id="PTHR21569">
    <property type="entry name" value="RIBOSOMAL PROTEIN S9"/>
    <property type="match status" value="1"/>
</dbReference>
<feature type="compositionally biased region" description="Acidic residues" evidence="7">
    <location>
        <begin position="18"/>
        <end position="27"/>
    </location>
</feature>
<dbReference type="Pfam" id="PF00380">
    <property type="entry name" value="Ribosomal_S9"/>
    <property type="match status" value="1"/>
</dbReference>
<evidence type="ECO:0000256" key="7">
    <source>
        <dbReference type="SAM" id="MobiDB-lite"/>
    </source>
</evidence>
<accession>A0AA44UPP6</accession>
<dbReference type="InterPro" id="IPR020568">
    <property type="entry name" value="Ribosomal_Su5_D2-typ_SF"/>
</dbReference>
<protein>
    <recommendedName>
        <fullName evidence="4 5">Small ribosomal subunit protein uS9</fullName>
    </recommendedName>
</protein>
<gene>
    <name evidence="5" type="primary">rpsI</name>
    <name evidence="8" type="ORF">ATL51_2563</name>
</gene>
<organism evidence="8 9">
    <name type="scientific">Pseudonocardia alni</name>
    <name type="common">Amycolata alni</name>
    <dbReference type="NCBI Taxonomy" id="33907"/>
    <lineage>
        <taxon>Bacteria</taxon>
        <taxon>Bacillati</taxon>
        <taxon>Actinomycetota</taxon>
        <taxon>Actinomycetes</taxon>
        <taxon>Pseudonocardiales</taxon>
        <taxon>Pseudonocardiaceae</taxon>
        <taxon>Pseudonocardia</taxon>
    </lineage>
</organism>
<evidence type="ECO:0000256" key="3">
    <source>
        <dbReference type="ARBA" id="ARBA00023274"/>
    </source>
</evidence>
<feature type="compositionally biased region" description="Polar residues" evidence="7">
    <location>
        <begin position="1"/>
        <end position="16"/>
    </location>
</feature>
<dbReference type="Gene3D" id="3.30.230.10">
    <property type="match status" value="1"/>
</dbReference>
<dbReference type="InterPro" id="IPR020574">
    <property type="entry name" value="Ribosomal_uS9_CS"/>
</dbReference>
<evidence type="ECO:0000313" key="8">
    <source>
        <dbReference type="EMBL" id="PKB30889.1"/>
    </source>
</evidence>
<keyword evidence="2 5" id="KW-0689">Ribosomal protein</keyword>
<evidence type="ECO:0000256" key="1">
    <source>
        <dbReference type="ARBA" id="ARBA00005251"/>
    </source>
</evidence>
<sequence length="204" mass="22027">MTTPSNEEGQPVTSPENGPDEVVDAVETEGAAAEATETEAAETEAPETEVADVDYTIGDAADFDADEFAAEAPVLGDRPVQTVGRRKEAVVRVRLLPGTGGFTLNGKPLEVYFPNKLHQQIVKEPLVLVEKTERFDIFANLKGGGTAGQAGALRLAIARALVELDSEDRPPLKKAGWLTRDARAVERKKYGLKKARKAPQYSKR</sequence>
<name>A0AA44UPP6_PSEA5</name>
<dbReference type="SUPFAM" id="SSF54211">
    <property type="entry name" value="Ribosomal protein S5 domain 2-like"/>
    <property type="match status" value="1"/>
</dbReference>
<dbReference type="InterPro" id="IPR023035">
    <property type="entry name" value="Ribosomal_uS9_bac/plastid"/>
</dbReference>
<dbReference type="AlphaFoldDB" id="A0AA44UPP6"/>
<dbReference type="EMBL" id="PHUJ01000003">
    <property type="protein sequence ID" value="PKB30889.1"/>
    <property type="molecule type" value="Genomic_DNA"/>
</dbReference>
<reference evidence="8 9" key="1">
    <citation type="submission" date="2017-11" db="EMBL/GenBank/DDBJ databases">
        <title>Sequencing the genomes of 1000 actinobacteria strains.</title>
        <authorList>
            <person name="Klenk H.-P."/>
        </authorList>
    </citation>
    <scope>NUCLEOTIDE SEQUENCE [LARGE SCALE GENOMIC DNA]</scope>
    <source>
        <strain evidence="8 9">DSM 44104</strain>
    </source>
</reference>
<feature type="region of interest" description="Disordered" evidence="7">
    <location>
        <begin position="1"/>
        <end position="53"/>
    </location>
</feature>
<keyword evidence="3 5" id="KW-0687">Ribonucleoprotein</keyword>
<dbReference type="GO" id="GO:0006412">
    <property type="term" value="P:translation"/>
    <property type="evidence" value="ECO:0007669"/>
    <property type="project" value="UniProtKB-UniRule"/>
</dbReference>
<dbReference type="GO" id="GO:0005737">
    <property type="term" value="C:cytoplasm"/>
    <property type="evidence" value="ECO:0007669"/>
    <property type="project" value="UniProtKB-ARBA"/>
</dbReference>
<dbReference type="GO" id="GO:0003723">
    <property type="term" value="F:RNA binding"/>
    <property type="evidence" value="ECO:0007669"/>
    <property type="project" value="TreeGrafter"/>
</dbReference>
<proteinExistence type="inferred from homology"/>
<dbReference type="Proteomes" id="UP000232453">
    <property type="component" value="Unassembled WGS sequence"/>
</dbReference>
<dbReference type="InterPro" id="IPR000754">
    <property type="entry name" value="Ribosomal_uS9"/>
</dbReference>
<dbReference type="GO" id="GO:0003735">
    <property type="term" value="F:structural constituent of ribosome"/>
    <property type="evidence" value="ECO:0007669"/>
    <property type="project" value="InterPro"/>
</dbReference>
<feature type="compositionally biased region" description="Acidic residues" evidence="7">
    <location>
        <begin position="36"/>
        <end position="52"/>
    </location>
</feature>
<dbReference type="InterPro" id="IPR014721">
    <property type="entry name" value="Ribsml_uS5_D2-typ_fold_subgr"/>
</dbReference>
<evidence type="ECO:0000256" key="4">
    <source>
        <dbReference type="ARBA" id="ARBA00035259"/>
    </source>
</evidence>
<evidence type="ECO:0000256" key="5">
    <source>
        <dbReference type="HAMAP-Rule" id="MF_00532"/>
    </source>
</evidence>
<comment type="caution">
    <text evidence="8">The sequence shown here is derived from an EMBL/GenBank/DDBJ whole genome shotgun (WGS) entry which is preliminary data.</text>
</comment>
<evidence type="ECO:0000256" key="2">
    <source>
        <dbReference type="ARBA" id="ARBA00022980"/>
    </source>
</evidence>
<dbReference type="FunFam" id="3.30.230.10:FF:000001">
    <property type="entry name" value="30S ribosomal protein S9"/>
    <property type="match status" value="1"/>
</dbReference>
<evidence type="ECO:0000256" key="6">
    <source>
        <dbReference type="RuleBase" id="RU003815"/>
    </source>
</evidence>
<dbReference type="GO" id="GO:0015935">
    <property type="term" value="C:small ribosomal subunit"/>
    <property type="evidence" value="ECO:0007669"/>
    <property type="project" value="UniProtKB-ARBA"/>
</dbReference>
<dbReference type="PANTHER" id="PTHR21569:SF1">
    <property type="entry name" value="SMALL RIBOSOMAL SUBUNIT PROTEIN US9M"/>
    <property type="match status" value="1"/>
</dbReference>